<sequence>MPETNVPRTPRTIADGEGEGRSKGLLDSYDAIAGMPGPQQREVPVPASTGSNQGSGEPMPAKGLK</sequence>
<dbReference type="EMBL" id="MT143972">
    <property type="protein sequence ID" value="QJA44038.1"/>
    <property type="molecule type" value="Genomic_DNA"/>
</dbReference>
<evidence type="ECO:0000313" key="3">
    <source>
        <dbReference type="EMBL" id="QJH93729.1"/>
    </source>
</evidence>
<gene>
    <name evidence="2" type="ORF">TM448A00065_0084</name>
    <name evidence="3" type="ORF">TM448B00134_0023</name>
</gene>
<evidence type="ECO:0000313" key="2">
    <source>
        <dbReference type="EMBL" id="QJA44038.1"/>
    </source>
</evidence>
<feature type="region of interest" description="Disordered" evidence="1">
    <location>
        <begin position="1"/>
        <end position="65"/>
    </location>
</feature>
<name>A0A6H1Z921_9ZZZZ</name>
<dbReference type="AlphaFoldDB" id="A0A6H1Z921"/>
<reference evidence="2" key="1">
    <citation type="submission" date="2020-03" db="EMBL/GenBank/DDBJ databases">
        <title>The deep terrestrial virosphere.</title>
        <authorList>
            <person name="Holmfeldt K."/>
            <person name="Nilsson E."/>
            <person name="Simone D."/>
            <person name="Lopez-Fernandez M."/>
            <person name="Wu X."/>
            <person name="de Brujin I."/>
            <person name="Lundin D."/>
            <person name="Andersson A."/>
            <person name="Bertilsson S."/>
            <person name="Dopson M."/>
        </authorList>
    </citation>
    <scope>NUCLEOTIDE SEQUENCE</scope>
    <source>
        <strain evidence="2">TM448A00065</strain>
        <strain evidence="3">TM448B00134</strain>
    </source>
</reference>
<protein>
    <submittedName>
        <fullName evidence="2">Uncharacterized protein</fullName>
    </submittedName>
</protein>
<accession>A0A6H1Z921</accession>
<evidence type="ECO:0000256" key="1">
    <source>
        <dbReference type="SAM" id="MobiDB-lite"/>
    </source>
</evidence>
<organism evidence="2">
    <name type="scientific">viral metagenome</name>
    <dbReference type="NCBI Taxonomy" id="1070528"/>
    <lineage>
        <taxon>unclassified sequences</taxon>
        <taxon>metagenomes</taxon>
        <taxon>organismal metagenomes</taxon>
    </lineage>
</organism>
<proteinExistence type="predicted"/>
<dbReference type="EMBL" id="MT144591">
    <property type="protein sequence ID" value="QJH93729.1"/>
    <property type="molecule type" value="Genomic_DNA"/>
</dbReference>